<dbReference type="Pfam" id="PF13180">
    <property type="entry name" value="PDZ_2"/>
    <property type="match status" value="1"/>
</dbReference>
<comment type="similarity">
    <text evidence="1">Belongs to the peptidase S16 family.</text>
</comment>
<proteinExistence type="inferred from homology"/>
<dbReference type="AlphaFoldDB" id="A0A3N9PF50"/>
<dbReference type="InterPro" id="IPR014721">
    <property type="entry name" value="Ribsml_uS5_D2-typ_fold_subgr"/>
</dbReference>
<feature type="active site" evidence="1">
    <location>
        <position position="302"/>
    </location>
</feature>
<dbReference type="Proteomes" id="UP000282529">
    <property type="component" value="Unassembled WGS sequence"/>
</dbReference>
<keyword evidence="5" id="KW-1185">Reference proteome</keyword>
<gene>
    <name evidence="4" type="ORF">EH198_04490</name>
</gene>
<dbReference type="GO" id="GO:0005524">
    <property type="term" value="F:ATP binding"/>
    <property type="evidence" value="ECO:0007669"/>
    <property type="project" value="InterPro"/>
</dbReference>
<dbReference type="InterPro" id="IPR020568">
    <property type="entry name" value="Ribosomal_Su5_D2-typ_SF"/>
</dbReference>
<evidence type="ECO:0000256" key="1">
    <source>
        <dbReference type="PROSITE-ProRule" id="PRU01122"/>
    </source>
</evidence>
<dbReference type="InterPro" id="IPR036034">
    <property type="entry name" value="PDZ_sf"/>
</dbReference>
<dbReference type="PROSITE" id="PS51786">
    <property type="entry name" value="LON_PROTEOLYTIC"/>
    <property type="match status" value="1"/>
</dbReference>
<name>A0A3N9PF50_9BACL</name>
<dbReference type="OrthoDB" id="2356897at2"/>
<feature type="transmembrane region" description="Helical" evidence="2">
    <location>
        <begin position="21"/>
        <end position="41"/>
    </location>
</feature>
<dbReference type="InterPro" id="IPR008269">
    <property type="entry name" value="Lon_proteolytic"/>
</dbReference>
<keyword evidence="2" id="KW-1133">Transmembrane helix</keyword>
<sequence>MKAESIGKKGIPLRQSRNRTGFRAGVYLFTLIVLVYIIVFMGTPYVVYQPGGASEVSPMIKVENEDKEEAGTFMMTTVSASYANVALLLFSALNPNAEVERKAERLGNQSEEEYAATQVYYMSSSQSNAVEAAYKAAGIPYHDATDYLFVFSVPGETGHKQLQPGDKIVSVDGRQVADPEALSKLLSSRKIGDQVAVSLDRGGKKLTENVTLVEIKDSGKAAVRPGLGVVIGAVQKVKASEAGREVRFTDTDVGGPSAGLMFTMEIYNRLTKGDLTKGYRVAGTGTIDPNGEVGPIGGVKFKIVAADRKGAEIFFVPVKNYEEAKAKADKIGTKMKLVPVSTLSQAIQYMEKLPVKP</sequence>
<dbReference type="Gene3D" id="2.30.42.10">
    <property type="match status" value="1"/>
</dbReference>
<dbReference type="EMBL" id="RQPI01000001">
    <property type="protein sequence ID" value="RQW13664.1"/>
    <property type="molecule type" value="Genomic_DNA"/>
</dbReference>
<keyword evidence="2" id="KW-0812">Transmembrane</keyword>
<feature type="domain" description="Lon proteolytic" evidence="3">
    <location>
        <begin position="251"/>
        <end position="353"/>
    </location>
</feature>
<accession>A0A3N9PF50</accession>
<evidence type="ECO:0000259" key="3">
    <source>
        <dbReference type="PROSITE" id="PS51786"/>
    </source>
</evidence>
<organism evidence="4 5">
    <name type="scientific">Paenibacillus rhizophilus</name>
    <dbReference type="NCBI Taxonomy" id="1850366"/>
    <lineage>
        <taxon>Bacteria</taxon>
        <taxon>Bacillati</taxon>
        <taxon>Bacillota</taxon>
        <taxon>Bacilli</taxon>
        <taxon>Bacillales</taxon>
        <taxon>Paenibacillaceae</taxon>
        <taxon>Paenibacillus</taxon>
    </lineage>
</organism>
<comment type="caution">
    <text evidence="4">The sequence shown here is derived from an EMBL/GenBank/DDBJ whole genome shotgun (WGS) entry which is preliminary data.</text>
</comment>
<comment type="catalytic activity">
    <reaction evidence="1">
        <text>Hydrolysis of proteins in presence of ATP.</text>
        <dbReference type="EC" id="3.4.21.53"/>
    </reaction>
</comment>
<dbReference type="Gene3D" id="3.30.230.10">
    <property type="match status" value="1"/>
</dbReference>
<keyword evidence="1" id="KW-0720">Serine protease</keyword>
<dbReference type="Pfam" id="PF05362">
    <property type="entry name" value="Lon_C"/>
    <property type="match status" value="1"/>
</dbReference>
<dbReference type="SUPFAM" id="SSF54211">
    <property type="entry name" value="Ribosomal protein S5 domain 2-like"/>
    <property type="match status" value="1"/>
</dbReference>
<dbReference type="InterPro" id="IPR027065">
    <property type="entry name" value="Lon_Prtase"/>
</dbReference>
<keyword evidence="1" id="KW-0378">Hydrolase</keyword>
<feature type="transmembrane region" description="Helical" evidence="2">
    <location>
        <begin position="73"/>
        <end position="93"/>
    </location>
</feature>
<dbReference type="EC" id="3.4.21.53" evidence="1"/>
<evidence type="ECO:0000256" key="2">
    <source>
        <dbReference type="SAM" id="Phobius"/>
    </source>
</evidence>
<dbReference type="GO" id="GO:0030163">
    <property type="term" value="P:protein catabolic process"/>
    <property type="evidence" value="ECO:0007669"/>
    <property type="project" value="InterPro"/>
</dbReference>
<dbReference type="GO" id="GO:0006508">
    <property type="term" value="P:proteolysis"/>
    <property type="evidence" value="ECO:0007669"/>
    <property type="project" value="UniProtKB-KW"/>
</dbReference>
<feature type="active site" evidence="1">
    <location>
        <position position="257"/>
    </location>
</feature>
<keyword evidence="2" id="KW-0472">Membrane</keyword>
<keyword evidence="1" id="KW-0645">Protease</keyword>
<reference evidence="4 5" key="1">
    <citation type="submission" date="2018-11" db="EMBL/GenBank/DDBJ databases">
        <title>Genome sequence of strain 7197.</title>
        <authorList>
            <person name="Gao J."/>
            <person name="Sun J."/>
        </authorList>
    </citation>
    <scope>NUCLEOTIDE SEQUENCE [LARGE SCALE GENOMIC DNA]</scope>
    <source>
        <strain evidence="4 5">7197</strain>
    </source>
</reference>
<dbReference type="GO" id="GO:0004252">
    <property type="term" value="F:serine-type endopeptidase activity"/>
    <property type="evidence" value="ECO:0007669"/>
    <property type="project" value="UniProtKB-UniRule"/>
</dbReference>
<dbReference type="GO" id="GO:0004176">
    <property type="term" value="F:ATP-dependent peptidase activity"/>
    <property type="evidence" value="ECO:0007669"/>
    <property type="project" value="UniProtKB-UniRule"/>
</dbReference>
<dbReference type="SUPFAM" id="SSF50156">
    <property type="entry name" value="PDZ domain-like"/>
    <property type="match status" value="1"/>
</dbReference>
<evidence type="ECO:0000313" key="5">
    <source>
        <dbReference type="Proteomes" id="UP000282529"/>
    </source>
</evidence>
<evidence type="ECO:0000313" key="4">
    <source>
        <dbReference type="EMBL" id="RQW13664.1"/>
    </source>
</evidence>
<dbReference type="NCBIfam" id="NF041438">
    <property type="entry name" value="SepM_fam_S16"/>
    <property type="match status" value="1"/>
</dbReference>
<protein>
    <recommendedName>
        <fullName evidence="1">endopeptidase La</fullName>
        <ecNumber evidence="1">3.4.21.53</ecNumber>
    </recommendedName>
</protein>
<dbReference type="InterPro" id="IPR001478">
    <property type="entry name" value="PDZ"/>
</dbReference>
<dbReference type="PANTHER" id="PTHR10046">
    <property type="entry name" value="ATP DEPENDENT LON PROTEASE FAMILY MEMBER"/>
    <property type="match status" value="1"/>
</dbReference>